<evidence type="ECO:0000313" key="3">
    <source>
        <dbReference type="Proteomes" id="UP000050525"/>
    </source>
</evidence>
<keyword evidence="3" id="KW-1185">Reference proteome</keyword>
<protein>
    <recommendedName>
        <fullName evidence="4">Secreted protein</fullName>
    </recommendedName>
</protein>
<organism evidence="2 3">
    <name type="scientific">Alligator mississippiensis</name>
    <name type="common">American alligator</name>
    <dbReference type="NCBI Taxonomy" id="8496"/>
    <lineage>
        <taxon>Eukaryota</taxon>
        <taxon>Metazoa</taxon>
        <taxon>Chordata</taxon>
        <taxon>Craniata</taxon>
        <taxon>Vertebrata</taxon>
        <taxon>Euteleostomi</taxon>
        <taxon>Archelosauria</taxon>
        <taxon>Archosauria</taxon>
        <taxon>Crocodylia</taxon>
        <taxon>Alligatoridae</taxon>
        <taxon>Alligatorinae</taxon>
        <taxon>Alligator</taxon>
    </lineage>
</organism>
<gene>
    <name evidence="2" type="ORF">Y1Q_0023473</name>
</gene>
<keyword evidence="1" id="KW-0732">Signal</keyword>
<dbReference type="AlphaFoldDB" id="A0A151NQM8"/>
<dbReference type="EMBL" id="AKHW03002440">
    <property type="protein sequence ID" value="KYO38795.1"/>
    <property type="molecule type" value="Genomic_DNA"/>
</dbReference>
<evidence type="ECO:0000256" key="1">
    <source>
        <dbReference type="SAM" id="SignalP"/>
    </source>
</evidence>
<comment type="caution">
    <text evidence="2">The sequence shown here is derived from an EMBL/GenBank/DDBJ whole genome shotgun (WGS) entry which is preliminary data.</text>
</comment>
<accession>A0A151NQM8</accession>
<proteinExistence type="predicted"/>
<dbReference type="Proteomes" id="UP000050525">
    <property type="component" value="Unassembled WGS sequence"/>
</dbReference>
<evidence type="ECO:0000313" key="2">
    <source>
        <dbReference type="EMBL" id="KYO38795.1"/>
    </source>
</evidence>
<evidence type="ECO:0008006" key="4">
    <source>
        <dbReference type="Google" id="ProtNLM"/>
    </source>
</evidence>
<reference evidence="2 3" key="1">
    <citation type="journal article" date="2012" name="Genome Biol.">
        <title>Sequencing three crocodilian genomes to illuminate the evolution of archosaurs and amniotes.</title>
        <authorList>
            <person name="St John J.A."/>
            <person name="Braun E.L."/>
            <person name="Isberg S.R."/>
            <person name="Miles L.G."/>
            <person name="Chong A.Y."/>
            <person name="Gongora J."/>
            <person name="Dalzell P."/>
            <person name="Moran C."/>
            <person name="Bed'hom B."/>
            <person name="Abzhanov A."/>
            <person name="Burgess S.C."/>
            <person name="Cooksey A.M."/>
            <person name="Castoe T.A."/>
            <person name="Crawford N.G."/>
            <person name="Densmore L.D."/>
            <person name="Drew J.C."/>
            <person name="Edwards S.V."/>
            <person name="Faircloth B.C."/>
            <person name="Fujita M.K."/>
            <person name="Greenwold M.J."/>
            <person name="Hoffmann F.G."/>
            <person name="Howard J.M."/>
            <person name="Iguchi T."/>
            <person name="Janes D.E."/>
            <person name="Khan S.Y."/>
            <person name="Kohno S."/>
            <person name="de Koning A.J."/>
            <person name="Lance S.L."/>
            <person name="McCarthy F.M."/>
            <person name="McCormack J.E."/>
            <person name="Merchant M.E."/>
            <person name="Peterson D.G."/>
            <person name="Pollock D.D."/>
            <person name="Pourmand N."/>
            <person name="Raney B.J."/>
            <person name="Roessler K.A."/>
            <person name="Sanford J.R."/>
            <person name="Sawyer R.H."/>
            <person name="Schmidt C.J."/>
            <person name="Triplett E.W."/>
            <person name="Tuberville T.D."/>
            <person name="Venegas-Anaya M."/>
            <person name="Howard J.T."/>
            <person name="Jarvis E.D."/>
            <person name="Guillette L.J.Jr."/>
            <person name="Glenn T.C."/>
            <person name="Green R.E."/>
            <person name="Ray D.A."/>
        </authorList>
    </citation>
    <scope>NUCLEOTIDE SEQUENCE [LARGE SCALE GENOMIC DNA]</scope>
    <source>
        <strain evidence="2">KSC_2009_1</strain>
    </source>
</reference>
<name>A0A151NQM8_ALLMI</name>
<sequence>MTSRREVALACMLHFGFVLCLRGVAFLTSGEEHDFGSAGSPGDHTMAWCYTAESSSQGALQSRSNPGNKVLIL</sequence>
<feature type="signal peptide" evidence="1">
    <location>
        <begin position="1"/>
        <end position="20"/>
    </location>
</feature>
<feature type="chain" id="PRO_5007586273" description="Secreted protein" evidence="1">
    <location>
        <begin position="21"/>
        <end position="73"/>
    </location>
</feature>